<dbReference type="PRINTS" id="PR00455">
    <property type="entry name" value="HTHTETR"/>
</dbReference>
<dbReference type="PANTHER" id="PTHR30055:SF234">
    <property type="entry name" value="HTH-TYPE TRANSCRIPTIONAL REGULATOR BETI"/>
    <property type="match status" value="1"/>
</dbReference>
<gene>
    <name evidence="8" type="ORF">J2W36_004774</name>
</gene>
<evidence type="ECO:0000256" key="5">
    <source>
        <dbReference type="PROSITE-ProRule" id="PRU00335"/>
    </source>
</evidence>
<dbReference type="Pfam" id="PF00440">
    <property type="entry name" value="TetR_N"/>
    <property type="match status" value="1"/>
</dbReference>
<dbReference type="PROSITE" id="PS50977">
    <property type="entry name" value="HTH_TETR_2"/>
    <property type="match status" value="1"/>
</dbReference>
<comment type="caution">
    <text evidence="8">The sequence shown here is derived from an EMBL/GenBank/DDBJ whole genome shotgun (WGS) entry which is preliminary data.</text>
</comment>
<dbReference type="PROSITE" id="PS01081">
    <property type="entry name" value="HTH_TETR_1"/>
    <property type="match status" value="1"/>
</dbReference>
<feature type="domain" description="HTH tetR-type" evidence="7">
    <location>
        <begin position="26"/>
        <end position="86"/>
    </location>
</feature>
<keyword evidence="9" id="KW-1185">Reference proteome</keyword>
<evidence type="ECO:0000313" key="8">
    <source>
        <dbReference type="EMBL" id="MDP9902497.1"/>
    </source>
</evidence>
<dbReference type="Gene3D" id="1.10.10.60">
    <property type="entry name" value="Homeodomain-like"/>
    <property type="match status" value="1"/>
</dbReference>
<evidence type="ECO:0000256" key="2">
    <source>
        <dbReference type="ARBA" id="ARBA00023015"/>
    </source>
</evidence>
<dbReference type="EMBL" id="JAUSRO010000019">
    <property type="protein sequence ID" value="MDP9902497.1"/>
    <property type="molecule type" value="Genomic_DNA"/>
</dbReference>
<dbReference type="InterPro" id="IPR001647">
    <property type="entry name" value="HTH_TetR"/>
</dbReference>
<evidence type="ECO:0000259" key="7">
    <source>
        <dbReference type="PROSITE" id="PS50977"/>
    </source>
</evidence>
<keyword evidence="1" id="KW-0678">Repressor</keyword>
<evidence type="ECO:0000256" key="1">
    <source>
        <dbReference type="ARBA" id="ARBA00022491"/>
    </source>
</evidence>
<dbReference type="SUPFAM" id="SSF48498">
    <property type="entry name" value="Tetracyclin repressor-like, C-terminal domain"/>
    <property type="match status" value="1"/>
</dbReference>
<proteinExistence type="predicted"/>
<evidence type="ECO:0000256" key="6">
    <source>
        <dbReference type="SAM" id="MobiDB-lite"/>
    </source>
</evidence>
<evidence type="ECO:0000256" key="3">
    <source>
        <dbReference type="ARBA" id="ARBA00023125"/>
    </source>
</evidence>
<dbReference type="PANTHER" id="PTHR30055">
    <property type="entry name" value="HTH-TYPE TRANSCRIPTIONAL REGULATOR RUTR"/>
    <property type="match status" value="1"/>
</dbReference>
<dbReference type="SUPFAM" id="SSF46689">
    <property type="entry name" value="Homeodomain-like"/>
    <property type="match status" value="1"/>
</dbReference>
<dbReference type="Proteomes" id="UP001226867">
    <property type="component" value="Unassembled WGS sequence"/>
</dbReference>
<dbReference type="RefSeq" id="WP_307692234.1">
    <property type="nucleotide sequence ID" value="NZ_JAUSRO010000019.1"/>
</dbReference>
<feature type="DNA-binding region" description="H-T-H motif" evidence="5">
    <location>
        <begin position="49"/>
        <end position="68"/>
    </location>
</feature>
<organism evidence="8 9">
    <name type="scientific">Variovorax ginsengisoli</name>
    <dbReference type="NCBI Taxonomy" id="363844"/>
    <lineage>
        <taxon>Bacteria</taxon>
        <taxon>Pseudomonadati</taxon>
        <taxon>Pseudomonadota</taxon>
        <taxon>Betaproteobacteria</taxon>
        <taxon>Burkholderiales</taxon>
        <taxon>Comamonadaceae</taxon>
        <taxon>Variovorax</taxon>
    </lineage>
</organism>
<feature type="region of interest" description="Disordered" evidence="6">
    <location>
        <begin position="1"/>
        <end position="23"/>
    </location>
</feature>
<evidence type="ECO:0000256" key="4">
    <source>
        <dbReference type="ARBA" id="ARBA00023163"/>
    </source>
</evidence>
<keyword evidence="2" id="KW-0805">Transcription regulation</keyword>
<dbReference type="InterPro" id="IPR036271">
    <property type="entry name" value="Tet_transcr_reg_TetR-rel_C_sf"/>
</dbReference>
<accession>A0ABT9SGI7</accession>
<dbReference type="Pfam" id="PF09209">
    <property type="entry name" value="CecR_C"/>
    <property type="match status" value="1"/>
</dbReference>
<dbReference type="InterPro" id="IPR015292">
    <property type="entry name" value="Tscrpt_reg_YbiH_C"/>
</dbReference>
<protein>
    <submittedName>
        <fullName evidence="8">AcrR family transcriptional regulator</fullName>
    </submittedName>
</protein>
<dbReference type="InterPro" id="IPR050109">
    <property type="entry name" value="HTH-type_TetR-like_transc_reg"/>
</dbReference>
<sequence length="255" mass="27585">MKSPISHAIPAPPASRAPRASRSDGIEARGRLLHAALRLFAEKGFAKTSTREIAQAAGANVAAISYYFGDKAGLYAATFCEPMGGTAADVIALFDVPGMPVEESLHRFMLAYTEPLKLGEVVGYCMRLHMRELLEPTQQFSTEIDRDVRGPHEALVRVLCRHLALDVPDDDVHRLALSIAGLAMQLFVMRDIVDALQPSLLGSPQDIDAWAQRLLGYALAMVASEAARRRATPAAPRAPSPPARSHGRSNQRTGP</sequence>
<reference evidence="8 9" key="1">
    <citation type="submission" date="2023-07" db="EMBL/GenBank/DDBJ databases">
        <title>Sorghum-associated microbial communities from plants grown in Nebraska, USA.</title>
        <authorList>
            <person name="Schachtman D."/>
        </authorList>
    </citation>
    <scope>NUCLEOTIDE SEQUENCE [LARGE SCALE GENOMIC DNA]</scope>
    <source>
        <strain evidence="8 9">DS1607</strain>
    </source>
</reference>
<name>A0ABT9SGI7_9BURK</name>
<dbReference type="InterPro" id="IPR023772">
    <property type="entry name" value="DNA-bd_HTH_TetR-type_CS"/>
</dbReference>
<keyword evidence="3 5" id="KW-0238">DNA-binding</keyword>
<dbReference type="Gene3D" id="1.10.357.10">
    <property type="entry name" value="Tetracycline Repressor, domain 2"/>
    <property type="match status" value="1"/>
</dbReference>
<evidence type="ECO:0000313" key="9">
    <source>
        <dbReference type="Proteomes" id="UP001226867"/>
    </source>
</evidence>
<feature type="region of interest" description="Disordered" evidence="6">
    <location>
        <begin position="228"/>
        <end position="255"/>
    </location>
</feature>
<dbReference type="InterPro" id="IPR009057">
    <property type="entry name" value="Homeodomain-like_sf"/>
</dbReference>
<keyword evidence="4" id="KW-0804">Transcription</keyword>